<organism evidence="1 2">
    <name type="scientific">Panagrolaimus sp. ES5</name>
    <dbReference type="NCBI Taxonomy" id="591445"/>
    <lineage>
        <taxon>Eukaryota</taxon>
        <taxon>Metazoa</taxon>
        <taxon>Ecdysozoa</taxon>
        <taxon>Nematoda</taxon>
        <taxon>Chromadorea</taxon>
        <taxon>Rhabditida</taxon>
        <taxon>Tylenchina</taxon>
        <taxon>Panagrolaimomorpha</taxon>
        <taxon>Panagrolaimoidea</taxon>
        <taxon>Panagrolaimidae</taxon>
        <taxon>Panagrolaimus</taxon>
    </lineage>
</organism>
<reference evidence="2" key="1">
    <citation type="submission" date="2022-11" db="UniProtKB">
        <authorList>
            <consortium name="WormBaseParasite"/>
        </authorList>
    </citation>
    <scope>IDENTIFICATION</scope>
</reference>
<evidence type="ECO:0000313" key="2">
    <source>
        <dbReference type="WBParaSite" id="ES5_v2.g27818.t1"/>
    </source>
</evidence>
<protein>
    <submittedName>
        <fullName evidence="2">Uncharacterized protein</fullName>
    </submittedName>
</protein>
<evidence type="ECO:0000313" key="1">
    <source>
        <dbReference type="Proteomes" id="UP000887579"/>
    </source>
</evidence>
<name>A0AC34GDJ1_9BILA</name>
<dbReference type="WBParaSite" id="ES5_v2.g27818.t1">
    <property type="protein sequence ID" value="ES5_v2.g27818.t1"/>
    <property type="gene ID" value="ES5_v2.g27818"/>
</dbReference>
<dbReference type="Proteomes" id="UP000887579">
    <property type="component" value="Unplaced"/>
</dbReference>
<accession>A0AC34GDJ1</accession>
<proteinExistence type="predicted"/>
<sequence length="96" mass="10976">MLRRGARERRELVYRRALDQKKRDIQEKRFGRDLVFKCSDVGMQVLAACLTDSGVESLKKEAKGPGAVTPFKMDVRSDESIEAAKLIVEEVTKKYE</sequence>